<proteinExistence type="predicted"/>
<sequence>MARQKKPSIPSVLYRVFIDKERSRKTVLVSYRMSWRTMSTRKQAGRGPGGSCLLLDPGWQLPSARSQVVMVYCRTPCGSSPAGPRVAVVNYRTPGGSMKNDVQKISLNSLKRPDWAKAIEFVKLMRE</sequence>
<accession>A0A6H5H9V9</accession>
<dbReference type="Proteomes" id="UP000479000">
    <property type="component" value="Unassembled WGS sequence"/>
</dbReference>
<keyword evidence="2" id="KW-1185">Reference proteome</keyword>
<evidence type="ECO:0000313" key="1">
    <source>
        <dbReference type="EMBL" id="CAB0012466.1"/>
    </source>
</evidence>
<reference evidence="1 2" key="1">
    <citation type="submission" date="2020-02" db="EMBL/GenBank/DDBJ databases">
        <authorList>
            <person name="Ferguson B K."/>
        </authorList>
    </citation>
    <scope>NUCLEOTIDE SEQUENCE [LARGE SCALE GENOMIC DNA]</scope>
</reference>
<dbReference type="EMBL" id="CADCXU010025470">
    <property type="protein sequence ID" value="CAB0012466.1"/>
    <property type="molecule type" value="Genomic_DNA"/>
</dbReference>
<organism evidence="1 2">
    <name type="scientific">Nesidiocoris tenuis</name>
    <dbReference type="NCBI Taxonomy" id="355587"/>
    <lineage>
        <taxon>Eukaryota</taxon>
        <taxon>Metazoa</taxon>
        <taxon>Ecdysozoa</taxon>
        <taxon>Arthropoda</taxon>
        <taxon>Hexapoda</taxon>
        <taxon>Insecta</taxon>
        <taxon>Pterygota</taxon>
        <taxon>Neoptera</taxon>
        <taxon>Paraneoptera</taxon>
        <taxon>Hemiptera</taxon>
        <taxon>Heteroptera</taxon>
        <taxon>Panheteroptera</taxon>
        <taxon>Cimicomorpha</taxon>
        <taxon>Miridae</taxon>
        <taxon>Dicyphina</taxon>
        <taxon>Nesidiocoris</taxon>
    </lineage>
</organism>
<protein>
    <submittedName>
        <fullName evidence="1">Uncharacterized protein</fullName>
    </submittedName>
</protein>
<feature type="non-terminal residue" evidence="1">
    <location>
        <position position="127"/>
    </location>
</feature>
<gene>
    <name evidence="1" type="ORF">NTEN_LOCUS17202</name>
</gene>
<evidence type="ECO:0000313" key="2">
    <source>
        <dbReference type="Proteomes" id="UP000479000"/>
    </source>
</evidence>
<dbReference type="AlphaFoldDB" id="A0A6H5H9V9"/>
<name>A0A6H5H9V9_9HEMI</name>